<accession>A0A812X0L8</accession>
<evidence type="ECO:0000256" key="1">
    <source>
        <dbReference type="ARBA" id="ARBA00022691"/>
    </source>
</evidence>
<name>A0A812X0L8_9DINO</name>
<dbReference type="GO" id="GO:0016274">
    <property type="term" value="F:protein-arginine N-methyltransferase activity"/>
    <property type="evidence" value="ECO:0007669"/>
    <property type="project" value="InterPro"/>
</dbReference>
<keyword evidence="1" id="KW-0949">S-adenosyl-L-methionine</keyword>
<dbReference type="PANTHER" id="PTHR11006:SF4">
    <property type="entry name" value="PROTEIN ARGININE N-METHYLTRANSFERASE 7"/>
    <property type="match status" value="1"/>
</dbReference>
<organism evidence="3 4">
    <name type="scientific">Symbiodinium necroappetens</name>
    <dbReference type="NCBI Taxonomy" id="1628268"/>
    <lineage>
        <taxon>Eukaryota</taxon>
        <taxon>Sar</taxon>
        <taxon>Alveolata</taxon>
        <taxon>Dinophyceae</taxon>
        <taxon>Suessiales</taxon>
        <taxon>Symbiodiniaceae</taxon>
        <taxon>Symbiodinium</taxon>
    </lineage>
</organism>
<evidence type="ECO:0000259" key="2">
    <source>
        <dbReference type="Pfam" id="PF05175"/>
    </source>
</evidence>
<dbReference type="Pfam" id="PF05175">
    <property type="entry name" value="MTS"/>
    <property type="match status" value="1"/>
</dbReference>
<dbReference type="Gene3D" id="2.70.160.11">
    <property type="entry name" value="Hnrnp arginine n-methyltransferase1"/>
    <property type="match status" value="1"/>
</dbReference>
<comment type="caution">
    <text evidence="3">The sequence shown here is derived from an EMBL/GenBank/DDBJ whole genome shotgun (WGS) entry which is preliminary data.</text>
</comment>
<protein>
    <submittedName>
        <fullName evidence="3">Art7 protein</fullName>
    </submittedName>
</protein>
<evidence type="ECO:0000313" key="4">
    <source>
        <dbReference type="Proteomes" id="UP000601435"/>
    </source>
</evidence>
<dbReference type="PANTHER" id="PTHR11006">
    <property type="entry name" value="PROTEIN ARGININE N-METHYLTRANSFERASE"/>
    <property type="match status" value="1"/>
</dbReference>
<dbReference type="CDD" id="cd02440">
    <property type="entry name" value="AdoMet_MTases"/>
    <property type="match status" value="1"/>
</dbReference>
<reference evidence="3" key="1">
    <citation type="submission" date="2021-02" db="EMBL/GenBank/DDBJ databases">
        <authorList>
            <person name="Dougan E. K."/>
            <person name="Rhodes N."/>
            <person name="Thang M."/>
            <person name="Chan C."/>
        </authorList>
    </citation>
    <scope>NUCLEOTIDE SEQUENCE</scope>
</reference>
<dbReference type="SUPFAM" id="SSF53335">
    <property type="entry name" value="S-adenosyl-L-methionine-dependent methyltransferases"/>
    <property type="match status" value="1"/>
</dbReference>
<feature type="non-terminal residue" evidence="3">
    <location>
        <position position="1"/>
    </location>
</feature>
<sequence>CEGLEGALCEMTVSRNRSRTPRERGPRKAQLEAYAWHFDMIHDEARLSAFQGAFARLPEEALQGVALDIGCGTGVLGMCLLRQRPELSRVIAFEADPALARVAEENAANNRLEGKLSVQAVRSTAVSSLADAVDTVEATSPPRASLLVAEILDAGLLGEDCLPTLRHAAGTLLRSNYFAVPAAADVCACGVESSTLRSWQCVQGSWWAPEVFARDAGDANPHDVVLGRLVDAGEARILTEEFSALSFNFESLPPESGRCEVITAKASQAGWLDAVVFWWYCHMVRADSLPTMTNAPTGVPMKTRADSMPARPEIGHWRQAVSLLPGPRRFVQEGEELRLSVFHTDEDVWFRIAEHVPKPMSLPRACSNLSFFPSPRLWALADRERWHTLKREVFKAARGLQPQPLQEHAGILVLDLSDGPFMSLLLSGQLAGRFARLGAS</sequence>
<dbReference type="GO" id="GO:0042054">
    <property type="term" value="F:histone methyltransferase activity"/>
    <property type="evidence" value="ECO:0007669"/>
    <property type="project" value="TreeGrafter"/>
</dbReference>
<dbReference type="OrthoDB" id="431284at2759"/>
<keyword evidence="4" id="KW-1185">Reference proteome</keyword>
<dbReference type="InterPro" id="IPR029063">
    <property type="entry name" value="SAM-dependent_MTases_sf"/>
</dbReference>
<dbReference type="Proteomes" id="UP000601435">
    <property type="component" value="Unassembled WGS sequence"/>
</dbReference>
<proteinExistence type="predicted"/>
<dbReference type="AlphaFoldDB" id="A0A812X0L8"/>
<dbReference type="Gene3D" id="3.40.50.150">
    <property type="entry name" value="Vaccinia Virus protein VP39"/>
    <property type="match status" value="1"/>
</dbReference>
<feature type="domain" description="Methyltransferase small" evidence="2">
    <location>
        <begin position="57"/>
        <end position="127"/>
    </location>
</feature>
<evidence type="ECO:0000313" key="3">
    <source>
        <dbReference type="EMBL" id="CAE7711114.1"/>
    </source>
</evidence>
<dbReference type="InterPro" id="IPR007848">
    <property type="entry name" value="Small_mtfrase_dom"/>
</dbReference>
<gene>
    <name evidence="3" type="primary">Art7</name>
    <name evidence="3" type="ORF">SNEC2469_LOCUS20519</name>
</gene>
<dbReference type="EMBL" id="CAJNJA010035768">
    <property type="protein sequence ID" value="CAE7711114.1"/>
    <property type="molecule type" value="Genomic_DNA"/>
</dbReference>
<dbReference type="InterPro" id="IPR025799">
    <property type="entry name" value="Arg_MeTrfase"/>
</dbReference>